<proteinExistence type="predicted"/>
<dbReference type="GeneID" id="39848382"/>
<evidence type="ECO:0000259" key="2">
    <source>
        <dbReference type="Pfam" id="PF14258"/>
    </source>
</evidence>
<dbReference type="Proteomes" id="UP000296706">
    <property type="component" value="Chromosome"/>
</dbReference>
<reference evidence="3 4" key="1">
    <citation type="journal article" date="2019" name="Nat. Commun.">
        <title>A new type of DNA phosphorothioation-based antiviral system in archaea.</title>
        <authorList>
            <person name="Xiong L."/>
            <person name="Liu S."/>
            <person name="Chen S."/>
            <person name="Xiao Y."/>
            <person name="Zhu B."/>
            <person name="Gao Y."/>
            <person name="Zhang Y."/>
            <person name="Chen B."/>
            <person name="Luo J."/>
            <person name="Deng Z."/>
            <person name="Chen X."/>
            <person name="Wang L."/>
            <person name="Chen S."/>
        </authorList>
    </citation>
    <scope>NUCLEOTIDE SEQUENCE [LARGE SCALE GENOMIC DNA]</scope>
    <source>
        <strain evidence="3 4">CBA1105</strain>
    </source>
</reference>
<accession>A0A4D6HEJ3</accession>
<dbReference type="OrthoDB" id="372296at2157"/>
<evidence type="ECO:0000256" key="1">
    <source>
        <dbReference type="SAM" id="Phobius"/>
    </source>
</evidence>
<dbReference type="EMBL" id="CP031310">
    <property type="protein sequence ID" value="QCC51716.1"/>
    <property type="molecule type" value="Genomic_DNA"/>
</dbReference>
<organism evidence="3 4">
    <name type="scientific">Halapricum salinum</name>
    <dbReference type="NCBI Taxonomy" id="1457250"/>
    <lineage>
        <taxon>Archaea</taxon>
        <taxon>Methanobacteriati</taxon>
        <taxon>Methanobacteriota</taxon>
        <taxon>Stenosarchaea group</taxon>
        <taxon>Halobacteria</taxon>
        <taxon>Halobacteriales</taxon>
        <taxon>Haloarculaceae</taxon>
        <taxon>Halapricum</taxon>
    </lineage>
</organism>
<feature type="transmembrane region" description="Helical" evidence="1">
    <location>
        <begin position="12"/>
        <end position="30"/>
    </location>
</feature>
<keyword evidence="1" id="KW-0472">Membrane</keyword>
<keyword evidence="1" id="KW-0812">Transmembrane</keyword>
<dbReference type="RefSeq" id="WP_049994670.1">
    <property type="nucleotide sequence ID" value="NZ_CP031310.1"/>
</dbReference>
<evidence type="ECO:0000313" key="4">
    <source>
        <dbReference type="Proteomes" id="UP000296706"/>
    </source>
</evidence>
<gene>
    <name evidence="3" type="ORF">DV733_10930</name>
</gene>
<dbReference type="InterPro" id="IPR025646">
    <property type="entry name" value="DUF4350"/>
</dbReference>
<dbReference type="Pfam" id="PF14258">
    <property type="entry name" value="DUF4350"/>
    <property type="match status" value="1"/>
</dbReference>
<protein>
    <submittedName>
        <fullName evidence="3">DUF4350 domain-containing protein</fullName>
    </submittedName>
</protein>
<dbReference type="AlphaFoldDB" id="A0A4D6HEJ3"/>
<feature type="transmembrane region" description="Helical" evidence="1">
    <location>
        <begin position="278"/>
        <end position="300"/>
    </location>
</feature>
<sequence length="356" mass="37829">MVDWQVVGPRAVVLVVLLVANVALVGAMSASDTPYGTYNGDWDGTADLRETVEEAGLETTVAIGAAAYEDVSAGEATAFVVAPQREYGPVATAQLRQFLSQGGTLVVAAESERTNGLLSALDAKARIGNGTIRDEQSNYRSTALPVATNVSEHALTDGVEQVTLNYASPLVPNNASVLVSTAPTAYVDRNGNATLDPDESIGTVPVASVERLGSGRLVLVSDASVFTNALLEREGNEAFVRALLDNSSAALFDQSHGGPVPPLQYGLLVLRTTPAVQFGLGLVAFGLLGFVAMGGPGLLARRVRALRADQRPRRVELNDAEIRAYVASQHPDWEQDRVRRVTEAIIRRREIPENDD</sequence>
<keyword evidence="1" id="KW-1133">Transmembrane helix</keyword>
<dbReference type="KEGG" id="hsn:DV733_10930"/>
<name>A0A4D6HEJ3_9EURY</name>
<feature type="domain" description="DUF4350" evidence="2">
    <location>
        <begin position="38"/>
        <end position="244"/>
    </location>
</feature>
<keyword evidence="4" id="KW-1185">Reference proteome</keyword>
<evidence type="ECO:0000313" key="3">
    <source>
        <dbReference type="EMBL" id="QCC51716.1"/>
    </source>
</evidence>
<dbReference type="STRING" id="1457250.GCA_000755225_00707"/>